<dbReference type="InterPro" id="IPR050266">
    <property type="entry name" value="AB_hydrolase_sf"/>
</dbReference>
<dbReference type="RefSeq" id="WP_369313162.1">
    <property type="nucleotide sequence ID" value="NZ_JBEHZE010000001.1"/>
</dbReference>
<dbReference type="PANTHER" id="PTHR43798:SF33">
    <property type="entry name" value="HYDROLASE, PUTATIVE (AFU_ORTHOLOGUE AFUA_2G14860)-RELATED"/>
    <property type="match status" value="1"/>
</dbReference>
<dbReference type="Proteomes" id="UP001560685">
    <property type="component" value="Unassembled WGS sequence"/>
</dbReference>
<evidence type="ECO:0000313" key="2">
    <source>
        <dbReference type="EMBL" id="MEX6633210.1"/>
    </source>
</evidence>
<gene>
    <name evidence="2" type="ORF">ABFZ84_06560</name>
</gene>
<keyword evidence="2" id="KW-0378">Hydrolase</keyword>
<organism evidence="2 3">
    <name type="scientific">Hyphococcus lacteus</name>
    <dbReference type="NCBI Taxonomy" id="3143536"/>
    <lineage>
        <taxon>Bacteria</taxon>
        <taxon>Pseudomonadati</taxon>
        <taxon>Pseudomonadota</taxon>
        <taxon>Alphaproteobacteria</taxon>
        <taxon>Parvularculales</taxon>
        <taxon>Parvularculaceae</taxon>
        <taxon>Hyphococcus</taxon>
    </lineage>
</organism>
<evidence type="ECO:0000313" key="3">
    <source>
        <dbReference type="Proteomes" id="UP001560685"/>
    </source>
</evidence>
<dbReference type="Pfam" id="PF00561">
    <property type="entry name" value="Abhydrolase_1"/>
    <property type="match status" value="1"/>
</dbReference>
<dbReference type="InterPro" id="IPR029058">
    <property type="entry name" value="AB_hydrolase_fold"/>
</dbReference>
<sequence length="304" mass="34195">MAGTGETLMKNVETWRNDAQSFEANGARIAYWTSSNQSHDKPWLLLIHGYPTSSWDWTGIWERLSEKFNLAAMDMLGFGLSDKPTNTHYKIVSQADLQEAVLENLGVGEAHIFAHDYGNSVGQELLARHNEGTLSFAIKSMCFLNGGLFPEQHRALTIQKIGLSPLGPLLGAMLTRDKLQNTFNSIFGPQTKPNDTEIDAHWAFLTEQNGRKVFHKLLQYIPQRKANRARWVGALKETHLPLCLINGGADPISGKHLYDYFCEQIPKATAYLLEDLGHYPQTESSDRTLDAFLSFHRNSGTQFQ</sequence>
<dbReference type="InterPro" id="IPR000073">
    <property type="entry name" value="AB_hydrolase_1"/>
</dbReference>
<dbReference type="EMBL" id="JBEHZE010000001">
    <property type="protein sequence ID" value="MEX6633210.1"/>
    <property type="molecule type" value="Genomic_DNA"/>
</dbReference>
<keyword evidence="3" id="KW-1185">Reference proteome</keyword>
<dbReference type="SUPFAM" id="SSF53474">
    <property type="entry name" value="alpha/beta-Hydrolases"/>
    <property type="match status" value="1"/>
</dbReference>
<dbReference type="Gene3D" id="3.40.50.1820">
    <property type="entry name" value="alpha/beta hydrolase"/>
    <property type="match status" value="1"/>
</dbReference>
<protein>
    <submittedName>
        <fullName evidence="2">Alpha/beta hydrolase</fullName>
    </submittedName>
</protein>
<feature type="domain" description="AB hydrolase-1" evidence="1">
    <location>
        <begin position="42"/>
        <end position="283"/>
    </location>
</feature>
<dbReference type="PANTHER" id="PTHR43798">
    <property type="entry name" value="MONOACYLGLYCEROL LIPASE"/>
    <property type="match status" value="1"/>
</dbReference>
<comment type="caution">
    <text evidence="2">The sequence shown here is derived from an EMBL/GenBank/DDBJ whole genome shotgun (WGS) entry which is preliminary data.</text>
</comment>
<accession>A0ABV3Z352</accession>
<dbReference type="GO" id="GO:0016787">
    <property type="term" value="F:hydrolase activity"/>
    <property type="evidence" value="ECO:0007669"/>
    <property type="project" value="UniProtKB-KW"/>
</dbReference>
<reference evidence="2 3" key="1">
    <citation type="submission" date="2024-05" db="EMBL/GenBank/DDBJ databases">
        <title>Three bacterial strains, DH-69, EH-24, and ECK-19 isolated from coastal sediments.</title>
        <authorList>
            <person name="Ye Y.-Q."/>
            <person name="Du Z.-J."/>
        </authorList>
    </citation>
    <scope>NUCLEOTIDE SEQUENCE [LARGE SCALE GENOMIC DNA]</scope>
    <source>
        <strain evidence="2 3">ECK-19</strain>
    </source>
</reference>
<proteinExistence type="predicted"/>
<name>A0ABV3Z352_9PROT</name>
<evidence type="ECO:0000259" key="1">
    <source>
        <dbReference type="Pfam" id="PF00561"/>
    </source>
</evidence>